<dbReference type="PANTHER" id="PTHR13425:SF3">
    <property type="entry name" value="HEADCASE PROTEIN HOMOLOG"/>
    <property type="match status" value="1"/>
</dbReference>
<keyword evidence="5" id="KW-1185">Reference proteome</keyword>
<feature type="region of interest" description="Disordered" evidence="1">
    <location>
        <begin position="193"/>
        <end position="221"/>
    </location>
</feature>
<dbReference type="InterPro" id="IPR026066">
    <property type="entry name" value="Headcase"/>
</dbReference>
<evidence type="ECO:0000256" key="1">
    <source>
        <dbReference type="SAM" id="MobiDB-lite"/>
    </source>
</evidence>
<dbReference type="InterPro" id="IPR031947">
    <property type="entry name" value="Headcase_mid"/>
</dbReference>
<evidence type="ECO:0000259" key="3">
    <source>
        <dbReference type="Pfam" id="PF16002"/>
    </source>
</evidence>
<name>T1ILC9_STRMM</name>
<dbReference type="Proteomes" id="UP000014500">
    <property type="component" value="Unassembled WGS sequence"/>
</dbReference>
<evidence type="ECO:0008006" key="6">
    <source>
        <dbReference type="Google" id="ProtNLM"/>
    </source>
</evidence>
<feature type="compositionally biased region" description="Low complexity" evidence="1">
    <location>
        <begin position="194"/>
        <end position="217"/>
    </location>
</feature>
<dbReference type="STRING" id="126957.T1ILC9"/>
<dbReference type="PANTHER" id="PTHR13425">
    <property type="entry name" value="HEADCASE PROTEIN"/>
    <property type="match status" value="1"/>
</dbReference>
<reference evidence="4" key="2">
    <citation type="submission" date="2015-02" db="UniProtKB">
        <authorList>
            <consortium name="EnsemblMetazoa"/>
        </authorList>
    </citation>
    <scope>IDENTIFICATION</scope>
</reference>
<dbReference type="Pfam" id="PF15353">
    <property type="entry name" value="HECA_N"/>
    <property type="match status" value="1"/>
</dbReference>
<dbReference type="OMA" id="EIRCFIL"/>
<dbReference type="eggNOG" id="KOG3816">
    <property type="taxonomic scope" value="Eukaryota"/>
</dbReference>
<protein>
    <recommendedName>
        <fullName evidence="6">Headcase middle domain-containing protein</fullName>
    </recommendedName>
</protein>
<dbReference type="HOGENOM" id="CLU_027672_0_0_1"/>
<dbReference type="InterPro" id="IPR054537">
    <property type="entry name" value="HECA_N"/>
</dbReference>
<feature type="domain" description="Headcase middle" evidence="3">
    <location>
        <begin position="262"/>
        <end position="365"/>
    </location>
</feature>
<dbReference type="PhylomeDB" id="T1ILC9"/>
<evidence type="ECO:0000259" key="2">
    <source>
        <dbReference type="Pfam" id="PF15353"/>
    </source>
</evidence>
<feature type="domain" description="Headcase N-terminal" evidence="2">
    <location>
        <begin position="34"/>
        <end position="133"/>
    </location>
</feature>
<organism evidence="4 5">
    <name type="scientific">Strigamia maritima</name>
    <name type="common">European centipede</name>
    <name type="synonym">Geophilus maritimus</name>
    <dbReference type="NCBI Taxonomy" id="126957"/>
    <lineage>
        <taxon>Eukaryota</taxon>
        <taxon>Metazoa</taxon>
        <taxon>Ecdysozoa</taxon>
        <taxon>Arthropoda</taxon>
        <taxon>Myriapoda</taxon>
        <taxon>Chilopoda</taxon>
        <taxon>Pleurostigmophora</taxon>
        <taxon>Geophilomorpha</taxon>
        <taxon>Linotaeniidae</taxon>
        <taxon>Strigamia</taxon>
    </lineage>
</organism>
<dbReference type="Pfam" id="PF16002">
    <property type="entry name" value="Headcase"/>
    <property type="match status" value="1"/>
</dbReference>
<accession>T1ILC9</accession>
<evidence type="ECO:0000313" key="5">
    <source>
        <dbReference type="Proteomes" id="UP000014500"/>
    </source>
</evidence>
<dbReference type="AlphaFoldDB" id="T1ILC9"/>
<proteinExistence type="predicted"/>
<evidence type="ECO:0000313" key="4">
    <source>
        <dbReference type="EnsemblMetazoa" id="SMAR001752-PA"/>
    </source>
</evidence>
<reference evidence="5" key="1">
    <citation type="submission" date="2011-05" db="EMBL/GenBank/DDBJ databases">
        <authorList>
            <person name="Richards S.R."/>
            <person name="Qu J."/>
            <person name="Jiang H."/>
            <person name="Jhangiani S.N."/>
            <person name="Agravi P."/>
            <person name="Goodspeed R."/>
            <person name="Gross S."/>
            <person name="Mandapat C."/>
            <person name="Jackson L."/>
            <person name="Mathew T."/>
            <person name="Pu L."/>
            <person name="Thornton R."/>
            <person name="Saada N."/>
            <person name="Wilczek-Boney K.B."/>
            <person name="Lee S."/>
            <person name="Kovar C."/>
            <person name="Wu Y."/>
            <person name="Scherer S.E."/>
            <person name="Worley K.C."/>
            <person name="Muzny D.M."/>
            <person name="Gibbs R."/>
        </authorList>
    </citation>
    <scope>NUCLEOTIDE SEQUENCE</scope>
    <source>
        <strain evidence="5">Brora</strain>
    </source>
</reference>
<dbReference type="EMBL" id="JH430789">
    <property type="status" value="NOT_ANNOTATED_CDS"/>
    <property type="molecule type" value="Genomic_DNA"/>
</dbReference>
<dbReference type="EnsemblMetazoa" id="SMAR001752-RA">
    <property type="protein sequence ID" value="SMAR001752-PA"/>
    <property type="gene ID" value="SMAR001752"/>
</dbReference>
<sequence length="375" mass="42572">MPYHRDARILKQNAEYEFEQYQETIENHDPNVTQCCVPSGCCVGEPIRLDELSNTIKVVCNNEQCQEGTFMHRLCFDAWEQSVLMYLRSTGRARSWSEKQRLQNLWTKKGYDLAFKACGCRCAKGHLRKDLDWLAPQSTNYDAKKKKSRRKKNDKPALGLGCAAAPAMLTGSNGGGGGVNAREGRPMLRIRTNSLSSTSSSPPNSSSAESPSSPVHSGSGGRRKIQFEFFSDRQTGGSIFSRRMDFSSFNTLPRHKINSYHIKVKLDGRQQYLCAVCMGCLEGWNTMIRCRYCYGPWDGSSLILGTMYSYDIFAATPCCGERLKCNNCHRQVMMPEQRLAFFSDYSHSLPCPHCRVLDFHFVKSLSTYNKREREQ</sequence>